<sequence>MYRNPIVRSAARVSQWMKNTIRFHKEVKHLNELTDRDLRDMGINRYDVHQLSKNIEQRPIGR</sequence>
<name>A0A6J5M6Y9_9CAUD</name>
<reference evidence="2" key="1">
    <citation type="submission" date="2020-04" db="EMBL/GenBank/DDBJ databases">
        <authorList>
            <person name="Chiriac C."/>
            <person name="Salcher M."/>
            <person name="Ghai R."/>
            <person name="Kavagutti S V."/>
        </authorList>
    </citation>
    <scope>NUCLEOTIDE SEQUENCE</scope>
</reference>
<organism evidence="2">
    <name type="scientific">uncultured Caudovirales phage</name>
    <dbReference type="NCBI Taxonomy" id="2100421"/>
    <lineage>
        <taxon>Viruses</taxon>
        <taxon>Duplodnaviria</taxon>
        <taxon>Heunggongvirae</taxon>
        <taxon>Uroviricota</taxon>
        <taxon>Caudoviricetes</taxon>
        <taxon>Peduoviridae</taxon>
        <taxon>Maltschvirus</taxon>
        <taxon>Maltschvirus maltsch</taxon>
    </lineage>
</organism>
<proteinExistence type="predicted"/>
<protein>
    <recommendedName>
        <fullName evidence="1">YjiS-like domain-containing protein</fullName>
    </recommendedName>
</protein>
<evidence type="ECO:0000259" key="1">
    <source>
        <dbReference type="Pfam" id="PF06568"/>
    </source>
</evidence>
<feature type="domain" description="YjiS-like" evidence="1">
    <location>
        <begin position="15"/>
        <end position="49"/>
    </location>
</feature>
<evidence type="ECO:0000313" key="2">
    <source>
        <dbReference type="EMBL" id="CAB4140850.1"/>
    </source>
</evidence>
<dbReference type="InterPro" id="IPR009506">
    <property type="entry name" value="YjiS-like"/>
</dbReference>
<dbReference type="EMBL" id="LR796380">
    <property type="protein sequence ID" value="CAB4140850.1"/>
    <property type="molecule type" value="Genomic_DNA"/>
</dbReference>
<dbReference type="Pfam" id="PF06568">
    <property type="entry name" value="YjiS-like"/>
    <property type="match status" value="1"/>
</dbReference>
<gene>
    <name evidence="2" type="ORF">UFOVP395_185</name>
</gene>
<accession>A0A6J5M6Y9</accession>